<dbReference type="EMBL" id="BJXA01000021">
    <property type="protein sequence ID" value="GEM39014.1"/>
    <property type="molecule type" value="Genomic_DNA"/>
</dbReference>
<dbReference type="AlphaFoldDB" id="A0A511MEC1"/>
<evidence type="ECO:0000313" key="2">
    <source>
        <dbReference type="Proteomes" id="UP000321424"/>
    </source>
</evidence>
<name>A0A511MEC1_9NOCA</name>
<evidence type="ECO:0000313" key="1">
    <source>
        <dbReference type="EMBL" id="GEM39014.1"/>
    </source>
</evidence>
<keyword evidence="2" id="KW-1185">Reference proteome</keyword>
<comment type="caution">
    <text evidence="1">The sequence shown here is derived from an EMBL/GenBank/DDBJ whole genome shotgun (WGS) entry which is preliminary data.</text>
</comment>
<gene>
    <name evidence="1" type="ORF">NN4_35330</name>
</gene>
<protein>
    <recommendedName>
        <fullName evidence="3">DNA-directed RNA polymerase subunit beta</fullName>
    </recommendedName>
</protein>
<proteinExistence type="predicted"/>
<sequence>MKNISFGDTPVSRCVYYRLVCGLAANIDPPGSGRINFLAGSTAVLSMPGSLGIVVLQYMQRHGVAVGPIVAHAGSNRWTFLVRPDVPDDDTGLFKELFRLNVMFWGEGAIALPSPTGELGGGSRRWIELPRNSFRPSGRVVVDAILGCTGIQRDSRSLAVHRG</sequence>
<dbReference type="OrthoDB" id="4546644at2"/>
<accession>A0A511MEC1</accession>
<dbReference type="Proteomes" id="UP000321424">
    <property type="component" value="Unassembled WGS sequence"/>
</dbReference>
<reference evidence="1 2" key="1">
    <citation type="submission" date="2019-07" db="EMBL/GenBank/DDBJ databases">
        <title>Whole genome shotgun sequence of Nocardia ninae NBRC 108245.</title>
        <authorList>
            <person name="Hosoyama A."/>
            <person name="Uohara A."/>
            <person name="Ohji S."/>
            <person name="Ichikawa N."/>
        </authorList>
    </citation>
    <scope>NUCLEOTIDE SEQUENCE [LARGE SCALE GENOMIC DNA]</scope>
    <source>
        <strain evidence="1 2">NBRC 108245</strain>
    </source>
</reference>
<evidence type="ECO:0008006" key="3">
    <source>
        <dbReference type="Google" id="ProtNLM"/>
    </source>
</evidence>
<organism evidence="1 2">
    <name type="scientific">Nocardia ninae NBRC 108245</name>
    <dbReference type="NCBI Taxonomy" id="1210091"/>
    <lineage>
        <taxon>Bacteria</taxon>
        <taxon>Bacillati</taxon>
        <taxon>Actinomycetota</taxon>
        <taxon>Actinomycetes</taxon>
        <taxon>Mycobacteriales</taxon>
        <taxon>Nocardiaceae</taxon>
        <taxon>Nocardia</taxon>
    </lineage>
</organism>